<dbReference type="PROSITE" id="PS51257">
    <property type="entry name" value="PROKAR_LIPOPROTEIN"/>
    <property type="match status" value="1"/>
</dbReference>
<evidence type="ECO:0000256" key="1">
    <source>
        <dbReference type="SAM" id="SignalP"/>
    </source>
</evidence>
<gene>
    <name evidence="3" type="ORF">CHR90_12705</name>
</gene>
<evidence type="ECO:0000259" key="2">
    <source>
        <dbReference type="Pfam" id="PF10030"/>
    </source>
</evidence>
<evidence type="ECO:0000313" key="3">
    <source>
        <dbReference type="EMBL" id="OYQ17830.1"/>
    </source>
</evidence>
<organism evidence="3 4">
    <name type="scientific">Elstera cyanobacteriorum</name>
    <dbReference type="NCBI Taxonomy" id="2022747"/>
    <lineage>
        <taxon>Bacteria</taxon>
        <taxon>Pseudomonadati</taxon>
        <taxon>Pseudomonadota</taxon>
        <taxon>Alphaproteobacteria</taxon>
        <taxon>Rhodospirillales</taxon>
        <taxon>Rhodospirillaceae</taxon>
        <taxon>Elstera</taxon>
    </lineage>
</organism>
<reference evidence="3 4" key="1">
    <citation type="submission" date="2017-07" db="EMBL/GenBank/DDBJ databases">
        <title>Elstera cyanobacteriorum sp. nov., a novel bacterium isolated from cyanobacterial aggregates in a eutrophic lake.</title>
        <authorList>
            <person name="Cai H."/>
        </authorList>
    </citation>
    <scope>NUCLEOTIDE SEQUENCE [LARGE SCALE GENOMIC DNA]</scope>
    <source>
        <strain evidence="3 4">TH019</strain>
    </source>
</reference>
<sequence>MMTRLRLPALLLGLLALAGCAEMNFSLDGRPTPLACPVEDSPAARRLRLIATAQAEWQTFGGAVIDWSNGRKEILAEGIKETDDRVASDLRRYWRAVPTVFGENAAASDGKAAATDAPFSIAWSAAFISYLACAAGVPASDLPRAEAHFTYLDAALIGTPGFVAQPPEEDTPQPGDLICGDRSPPEKRLASLLDRRAEIGSPRPMHCDIVVDVRPRQLRAIGGNVNDTISLSLYPIDADGRLIRLTDPEALSWLAVLRSTYPAAPEMVSQK</sequence>
<feature type="domain" description="DUF2272" evidence="2">
    <location>
        <begin position="101"/>
        <end position="258"/>
    </location>
</feature>
<name>A0A255XNJ3_9PROT</name>
<dbReference type="AlphaFoldDB" id="A0A255XNJ3"/>
<proteinExistence type="predicted"/>
<dbReference type="Pfam" id="PF10030">
    <property type="entry name" value="DUF2272"/>
    <property type="match status" value="1"/>
</dbReference>
<dbReference type="InterPro" id="IPR019262">
    <property type="entry name" value="DUF2272"/>
</dbReference>
<accession>A0A255XNJ3</accession>
<evidence type="ECO:0000313" key="4">
    <source>
        <dbReference type="Proteomes" id="UP000216361"/>
    </source>
</evidence>
<keyword evidence="4" id="KW-1185">Reference proteome</keyword>
<feature type="signal peptide" evidence="1">
    <location>
        <begin position="1"/>
        <end position="21"/>
    </location>
</feature>
<dbReference type="EMBL" id="NOXS01000033">
    <property type="protein sequence ID" value="OYQ17830.1"/>
    <property type="molecule type" value="Genomic_DNA"/>
</dbReference>
<protein>
    <recommendedName>
        <fullName evidence="2">DUF2272 domain-containing protein</fullName>
    </recommendedName>
</protein>
<keyword evidence="1" id="KW-0732">Signal</keyword>
<feature type="chain" id="PRO_5012603791" description="DUF2272 domain-containing protein" evidence="1">
    <location>
        <begin position="22"/>
        <end position="271"/>
    </location>
</feature>
<dbReference type="OrthoDB" id="8836344at2"/>
<comment type="caution">
    <text evidence="3">The sequence shown here is derived from an EMBL/GenBank/DDBJ whole genome shotgun (WGS) entry which is preliminary data.</text>
</comment>
<dbReference type="Proteomes" id="UP000216361">
    <property type="component" value="Unassembled WGS sequence"/>
</dbReference>